<proteinExistence type="predicted"/>
<evidence type="ECO:0000313" key="2">
    <source>
        <dbReference type="Proteomes" id="UP000234748"/>
    </source>
</evidence>
<sequence>MPTVFLLERDKKHMTNSEQSLYIKELGRLIDDYYKCPSDKLREQIKIDIVLLSTVLDTDKRHP</sequence>
<keyword evidence="2" id="KW-1185">Reference proteome</keyword>
<protein>
    <submittedName>
        <fullName evidence="1">Uncharacterized protein</fullName>
    </submittedName>
</protein>
<organism evidence="1 2">
    <name type="scientific">Peribacillus deserti</name>
    <dbReference type="NCBI Taxonomy" id="673318"/>
    <lineage>
        <taxon>Bacteria</taxon>
        <taxon>Bacillati</taxon>
        <taxon>Bacillota</taxon>
        <taxon>Bacilli</taxon>
        <taxon>Bacillales</taxon>
        <taxon>Bacillaceae</taxon>
        <taxon>Peribacillus</taxon>
    </lineage>
</organism>
<evidence type="ECO:0000313" key="1">
    <source>
        <dbReference type="EMBL" id="PLT30443.1"/>
    </source>
</evidence>
<name>A0A2N5M821_9BACI</name>
<reference evidence="1 2" key="1">
    <citation type="submission" date="2017-11" db="EMBL/GenBank/DDBJ databases">
        <title>Comparitive Functional Genomics of Dry Heat Resistant strains isolated from the Viking Spacecraft.</title>
        <authorList>
            <person name="Seuylemezian A."/>
            <person name="Cooper K."/>
            <person name="Vaishampayan P."/>
        </authorList>
    </citation>
    <scope>NUCLEOTIDE SEQUENCE [LARGE SCALE GENOMIC DNA]</scope>
    <source>
        <strain evidence="1 2">V1-29</strain>
    </source>
</reference>
<dbReference type="AlphaFoldDB" id="A0A2N5M821"/>
<dbReference type="OrthoDB" id="2941803at2"/>
<dbReference type="EMBL" id="PGUY01000021">
    <property type="protein sequence ID" value="PLT30443.1"/>
    <property type="molecule type" value="Genomic_DNA"/>
</dbReference>
<comment type="caution">
    <text evidence="1">The sequence shown here is derived from an EMBL/GenBank/DDBJ whole genome shotgun (WGS) entry which is preliminary data.</text>
</comment>
<accession>A0A2N5M821</accession>
<gene>
    <name evidence="1" type="ORF">CUU66_07210</name>
</gene>
<dbReference type="Proteomes" id="UP000234748">
    <property type="component" value="Unassembled WGS sequence"/>
</dbReference>